<evidence type="ECO:0000313" key="3">
    <source>
        <dbReference type="Proteomes" id="UP000887013"/>
    </source>
</evidence>
<evidence type="ECO:0000256" key="1">
    <source>
        <dbReference type="SAM" id="MobiDB-lite"/>
    </source>
</evidence>
<gene>
    <name evidence="2" type="ORF">NPIL_91321</name>
</gene>
<organism evidence="2 3">
    <name type="scientific">Nephila pilipes</name>
    <name type="common">Giant wood spider</name>
    <name type="synonym">Nephila maculata</name>
    <dbReference type="NCBI Taxonomy" id="299642"/>
    <lineage>
        <taxon>Eukaryota</taxon>
        <taxon>Metazoa</taxon>
        <taxon>Ecdysozoa</taxon>
        <taxon>Arthropoda</taxon>
        <taxon>Chelicerata</taxon>
        <taxon>Arachnida</taxon>
        <taxon>Araneae</taxon>
        <taxon>Araneomorphae</taxon>
        <taxon>Entelegynae</taxon>
        <taxon>Araneoidea</taxon>
        <taxon>Nephilidae</taxon>
        <taxon>Nephila</taxon>
    </lineage>
</organism>
<keyword evidence="3" id="KW-1185">Reference proteome</keyword>
<protein>
    <submittedName>
        <fullName evidence="2">Uncharacterized protein</fullName>
    </submittedName>
</protein>
<evidence type="ECO:0000313" key="2">
    <source>
        <dbReference type="EMBL" id="GFT36866.1"/>
    </source>
</evidence>
<accession>A0A8X6NWG0</accession>
<feature type="region of interest" description="Disordered" evidence="1">
    <location>
        <begin position="77"/>
        <end position="99"/>
    </location>
</feature>
<proteinExistence type="predicted"/>
<name>A0A8X6NWG0_NEPPI</name>
<dbReference type="Proteomes" id="UP000887013">
    <property type="component" value="Unassembled WGS sequence"/>
</dbReference>
<reference evidence="2" key="1">
    <citation type="submission" date="2020-08" db="EMBL/GenBank/DDBJ databases">
        <title>Multicomponent nature underlies the extraordinary mechanical properties of spider dragline silk.</title>
        <authorList>
            <person name="Kono N."/>
            <person name="Nakamura H."/>
            <person name="Mori M."/>
            <person name="Yoshida Y."/>
            <person name="Ohtoshi R."/>
            <person name="Malay A.D."/>
            <person name="Moran D.A.P."/>
            <person name="Tomita M."/>
            <person name="Numata K."/>
            <person name="Arakawa K."/>
        </authorList>
    </citation>
    <scope>NUCLEOTIDE SEQUENCE</scope>
</reference>
<dbReference type="EMBL" id="BMAW01014000">
    <property type="protein sequence ID" value="GFT36866.1"/>
    <property type="molecule type" value="Genomic_DNA"/>
</dbReference>
<dbReference type="AlphaFoldDB" id="A0A8X6NWG0"/>
<comment type="caution">
    <text evidence="2">The sequence shown here is derived from an EMBL/GenBank/DDBJ whole genome shotgun (WGS) entry which is preliminary data.</text>
</comment>
<sequence length="99" mass="11115">MTCLKSSIYEHPFHLYRRLLCLLYLPISPSAKSVVESPRPEPSFTESVASPEPLSIELTAASSPPWPSVAEPTVASVVQWGMDPRRKRSHSKEEEKHSK</sequence>